<organism evidence="6 7">
    <name type="scientific">Thelohanellus kitauei</name>
    <name type="common">Myxosporean</name>
    <dbReference type="NCBI Taxonomy" id="669202"/>
    <lineage>
        <taxon>Eukaryota</taxon>
        <taxon>Metazoa</taxon>
        <taxon>Cnidaria</taxon>
        <taxon>Myxozoa</taxon>
        <taxon>Myxosporea</taxon>
        <taxon>Bivalvulida</taxon>
        <taxon>Platysporina</taxon>
        <taxon>Myxobolidae</taxon>
        <taxon>Thelohanellus</taxon>
    </lineage>
</organism>
<keyword evidence="4 5" id="KW-0342">GTP-binding</keyword>
<keyword evidence="7" id="KW-1185">Reference proteome</keyword>
<evidence type="ECO:0000313" key="6">
    <source>
        <dbReference type="EMBL" id="KII67914.1"/>
    </source>
</evidence>
<keyword evidence="2 5" id="KW-0547">Nucleotide-binding</keyword>
<proteinExistence type="inferred from homology"/>
<dbReference type="GO" id="GO:0003924">
    <property type="term" value="F:GTPase activity"/>
    <property type="evidence" value="ECO:0007669"/>
    <property type="project" value="TreeGrafter"/>
</dbReference>
<evidence type="ECO:0000256" key="5">
    <source>
        <dbReference type="RuleBase" id="RU365059"/>
    </source>
</evidence>
<dbReference type="Proteomes" id="UP000031668">
    <property type="component" value="Unassembled WGS sequence"/>
</dbReference>
<dbReference type="Pfam" id="PF03029">
    <property type="entry name" value="ATP_bind_1"/>
    <property type="match status" value="1"/>
</dbReference>
<dbReference type="Gene3D" id="3.40.50.300">
    <property type="entry name" value="P-loop containing nucleotide triphosphate hydrolases"/>
    <property type="match status" value="1"/>
</dbReference>
<comment type="caution">
    <text evidence="6">The sequence shown here is derived from an EMBL/GenBank/DDBJ whole genome shotgun (WGS) entry which is preliminary data.</text>
</comment>
<evidence type="ECO:0000256" key="3">
    <source>
        <dbReference type="ARBA" id="ARBA00022801"/>
    </source>
</evidence>
<evidence type="ECO:0000313" key="7">
    <source>
        <dbReference type="Proteomes" id="UP000031668"/>
    </source>
</evidence>
<keyword evidence="3 5" id="KW-0378">Hydrolase</keyword>
<dbReference type="PANTHER" id="PTHR21231:SF7">
    <property type="entry name" value="GPN-LOOP GTPASE 3"/>
    <property type="match status" value="1"/>
</dbReference>
<dbReference type="EMBL" id="JWZT01003013">
    <property type="protein sequence ID" value="KII67914.1"/>
    <property type="molecule type" value="Genomic_DNA"/>
</dbReference>
<sequence length="203" mass="23366">MDRIDPNTDYMIIDCPGQIELYSHLGEFEIFFDHLKQFGFNIGVLYLLDSQFMLEKSRYVGGVLWALSSMVMFECPHINILTKVDILDETLRSKLDDLIENGTGNELDVSSFPSRYNHLNNELSKLVDEYSMVTFYTLNYDEDESLEDLLVILDNATQFGEDEEVKAMVKIHKLRGYRCIVSYEKNLTLLSIHDKSISPGLGL</sequence>
<dbReference type="InterPro" id="IPR004130">
    <property type="entry name" value="Gpn"/>
</dbReference>
<dbReference type="AlphaFoldDB" id="A0A0C2IR44"/>
<dbReference type="InterPro" id="IPR027417">
    <property type="entry name" value="P-loop_NTPase"/>
</dbReference>
<comment type="subunit">
    <text evidence="5">Binds to RNA polymerase II (RNAPII).</text>
</comment>
<dbReference type="OrthoDB" id="5839at2759"/>
<comment type="function">
    <text evidence="5">Small GTPase required for proper nuclear import of RNA polymerase II and III (RNAPII and RNAPIII). May act at an RNAP assembly step prior to nuclear import.</text>
</comment>
<comment type="similarity">
    <text evidence="1 5">Belongs to the GPN-loop GTPase family.</text>
</comment>
<dbReference type="PANTHER" id="PTHR21231">
    <property type="entry name" value="XPA-BINDING PROTEIN 1-RELATED"/>
    <property type="match status" value="1"/>
</dbReference>
<protein>
    <recommendedName>
        <fullName evidence="5">GPN-loop GTPase 3</fullName>
    </recommendedName>
</protein>
<evidence type="ECO:0000256" key="1">
    <source>
        <dbReference type="ARBA" id="ARBA00005290"/>
    </source>
</evidence>
<dbReference type="OMA" id="FECPHIN"/>
<dbReference type="GO" id="GO:0005525">
    <property type="term" value="F:GTP binding"/>
    <property type="evidence" value="ECO:0007669"/>
    <property type="project" value="UniProtKB-KW"/>
</dbReference>
<name>A0A0C2IR44_THEKT</name>
<evidence type="ECO:0000256" key="2">
    <source>
        <dbReference type="ARBA" id="ARBA00022741"/>
    </source>
</evidence>
<reference evidence="6 7" key="1">
    <citation type="journal article" date="2014" name="Genome Biol. Evol.">
        <title>The genome of the myxosporean Thelohanellus kitauei shows adaptations to nutrient acquisition within its fish host.</title>
        <authorList>
            <person name="Yang Y."/>
            <person name="Xiong J."/>
            <person name="Zhou Z."/>
            <person name="Huo F."/>
            <person name="Miao W."/>
            <person name="Ran C."/>
            <person name="Liu Y."/>
            <person name="Zhang J."/>
            <person name="Feng J."/>
            <person name="Wang M."/>
            <person name="Wang M."/>
            <person name="Wang L."/>
            <person name="Yao B."/>
        </authorList>
    </citation>
    <scope>NUCLEOTIDE SEQUENCE [LARGE SCALE GENOMIC DNA]</scope>
    <source>
        <strain evidence="6">Wuqing</strain>
    </source>
</reference>
<dbReference type="SUPFAM" id="SSF52540">
    <property type="entry name" value="P-loop containing nucleoside triphosphate hydrolases"/>
    <property type="match status" value="1"/>
</dbReference>
<evidence type="ECO:0000256" key="4">
    <source>
        <dbReference type="ARBA" id="ARBA00023134"/>
    </source>
</evidence>
<accession>A0A0C2IR44</accession>
<gene>
    <name evidence="6" type="ORF">RF11_09086</name>
</gene>